<name>A0A2G5T930_9PELO</name>
<comment type="caution">
    <text evidence="3">The sequence shown here is derived from an EMBL/GenBank/DDBJ whole genome shotgun (WGS) entry which is preliminary data.</text>
</comment>
<dbReference type="PRINTS" id="PR00837">
    <property type="entry name" value="V5TPXLIKE"/>
</dbReference>
<dbReference type="InterPro" id="IPR002413">
    <property type="entry name" value="V5_allergen-like"/>
</dbReference>
<gene>
    <name evidence="3" type="primary">Cnig_chr_V.g17424</name>
    <name evidence="3" type="ORF">B9Z55_017424</name>
</gene>
<feature type="domain" description="SCP" evidence="2">
    <location>
        <begin position="20"/>
        <end position="185"/>
    </location>
</feature>
<keyword evidence="1" id="KW-0732">Signal</keyword>
<dbReference type="SMART" id="SM00198">
    <property type="entry name" value="SCP"/>
    <property type="match status" value="1"/>
</dbReference>
<dbReference type="OrthoDB" id="5877551at2759"/>
<dbReference type="Pfam" id="PF00188">
    <property type="entry name" value="CAP"/>
    <property type="match status" value="1"/>
</dbReference>
<dbReference type="EMBL" id="PDUG01000005">
    <property type="protein sequence ID" value="PIC23884.1"/>
    <property type="molecule type" value="Genomic_DNA"/>
</dbReference>
<dbReference type="CDD" id="cd05380">
    <property type="entry name" value="CAP_euk"/>
    <property type="match status" value="1"/>
</dbReference>
<dbReference type="InterPro" id="IPR035940">
    <property type="entry name" value="CAP_sf"/>
</dbReference>
<dbReference type="AlphaFoldDB" id="A0A2G5T930"/>
<proteinExistence type="predicted"/>
<dbReference type="InterPro" id="IPR014044">
    <property type="entry name" value="CAP_dom"/>
</dbReference>
<dbReference type="InterPro" id="IPR001283">
    <property type="entry name" value="CRISP-related"/>
</dbReference>
<keyword evidence="4" id="KW-1185">Reference proteome</keyword>
<dbReference type="SUPFAM" id="SSF55797">
    <property type="entry name" value="PR-1-like"/>
    <property type="match status" value="1"/>
</dbReference>
<dbReference type="Gene3D" id="3.40.33.10">
    <property type="entry name" value="CAP"/>
    <property type="match status" value="1"/>
</dbReference>
<reference evidence="4" key="1">
    <citation type="submission" date="2017-10" db="EMBL/GenBank/DDBJ databases">
        <title>Rapid genome shrinkage in a self-fertile nematode reveals novel sperm competition proteins.</title>
        <authorList>
            <person name="Yin D."/>
            <person name="Schwarz E.M."/>
            <person name="Thomas C.G."/>
            <person name="Felde R.L."/>
            <person name="Korf I.F."/>
            <person name="Cutter A.D."/>
            <person name="Schartner C.M."/>
            <person name="Ralston E.J."/>
            <person name="Meyer B.J."/>
            <person name="Haag E.S."/>
        </authorList>
    </citation>
    <scope>NUCLEOTIDE SEQUENCE [LARGE SCALE GENOMIC DNA]</scope>
    <source>
        <strain evidence="4">JU1422</strain>
    </source>
</reference>
<evidence type="ECO:0000256" key="1">
    <source>
        <dbReference type="SAM" id="SignalP"/>
    </source>
</evidence>
<dbReference type="PANTHER" id="PTHR10334">
    <property type="entry name" value="CYSTEINE-RICH SECRETORY PROTEIN-RELATED"/>
    <property type="match status" value="1"/>
</dbReference>
<evidence type="ECO:0000313" key="4">
    <source>
        <dbReference type="Proteomes" id="UP000230233"/>
    </source>
</evidence>
<evidence type="ECO:0000313" key="3">
    <source>
        <dbReference type="EMBL" id="PIC23884.1"/>
    </source>
</evidence>
<sequence length="215" mass="24272">MKLALCILAVFGFVSALLPDGKQAILDAHNKLRSDIAKGIFKSGIFIKPKAANMRKLRWDSALEASAQEEADRCQKDDRTQIGVNIYEAPTHENVRLKSLQFKKKTEDFQPDQVTKSWENEFQDRNWYGTMMGIHSFHSPMRHAIQMVWAETSSIGCGANTCGTRNEGYRTTYVCHYNEIGNKMYAEIYKTGETCSACSEGFKCETDTGLCDKIS</sequence>
<dbReference type="PRINTS" id="PR00838">
    <property type="entry name" value="V5ALLERGEN"/>
</dbReference>
<evidence type="ECO:0000259" key="2">
    <source>
        <dbReference type="SMART" id="SM00198"/>
    </source>
</evidence>
<accession>A0A2G5T930</accession>
<feature type="chain" id="PRO_5013767994" description="SCP domain-containing protein" evidence="1">
    <location>
        <begin position="17"/>
        <end position="215"/>
    </location>
</feature>
<protein>
    <recommendedName>
        <fullName evidence="2">SCP domain-containing protein</fullName>
    </recommendedName>
</protein>
<dbReference type="Proteomes" id="UP000230233">
    <property type="component" value="Chromosome V"/>
</dbReference>
<feature type="signal peptide" evidence="1">
    <location>
        <begin position="1"/>
        <end position="16"/>
    </location>
</feature>
<organism evidence="3 4">
    <name type="scientific">Caenorhabditis nigoni</name>
    <dbReference type="NCBI Taxonomy" id="1611254"/>
    <lineage>
        <taxon>Eukaryota</taxon>
        <taxon>Metazoa</taxon>
        <taxon>Ecdysozoa</taxon>
        <taxon>Nematoda</taxon>
        <taxon>Chromadorea</taxon>
        <taxon>Rhabditida</taxon>
        <taxon>Rhabditina</taxon>
        <taxon>Rhabditomorpha</taxon>
        <taxon>Rhabditoidea</taxon>
        <taxon>Rhabditidae</taxon>
        <taxon>Peloderinae</taxon>
        <taxon>Caenorhabditis</taxon>
    </lineage>
</organism>
<dbReference type="STRING" id="1611254.A0A2G5T930"/>